<gene>
    <name evidence="6" type="primary">LOC111434504</name>
</gene>
<feature type="compositionally biased region" description="Low complexity" evidence="3">
    <location>
        <begin position="278"/>
        <end position="299"/>
    </location>
</feature>
<dbReference type="SUPFAM" id="SSF54791">
    <property type="entry name" value="Eukaryotic type KH-domain (KH-domain type I)"/>
    <property type="match status" value="2"/>
</dbReference>
<keyword evidence="2" id="KW-0694">RNA-binding</keyword>
<dbReference type="Gene3D" id="3.30.1370.10">
    <property type="entry name" value="K Homology domain, type 1"/>
    <property type="match status" value="2"/>
</dbReference>
<evidence type="ECO:0000256" key="2">
    <source>
        <dbReference type="PROSITE-ProRule" id="PRU00117"/>
    </source>
</evidence>
<evidence type="ECO:0000313" key="5">
    <source>
        <dbReference type="Proteomes" id="UP000504609"/>
    </source>
</evidence>
<dbReference type="InterPro" id="IPR036612">
    <property type="entry name" value="KH_dom_type_1_sf"/>
</dbReference>
<feature type="region of interest" description="Disordered" evidence="3">
    <location>
        <begin position="1"/>
        <end position="23"/>
    </location>
</feature>
<organism evidence="5 6">
    <name type="scientific">Cucurbita moschata</name>
    <name type="common">Winter crookneck squash</name>
    <name type="synonym">Cucurbita pepo var. moschata</name>
    <dbReference type="NCBI Taxonomy" id="3662"/>
    <lineage>
        <taxon>Eukaryota</taxon>
        <taxon>Viridiplantae</taxon>
        <taxon>Streptophyta</taxon>
        <taxon>Embryophyta</taxon>
        <taxon>Tracheophyta</taxon>
        <taxon>Spermatophyta</taxon>
        <taxon>Magnoliopsida</taxon>
        <taxon>eudicotyledons</taxon>
        <taxon>Gunneridae</taxon>
        <taxon>Pentapetalae</taxon>
        <taxon>rosids</taxon>
        <taxon>fabids</taxon>
        <taxon>Cucurbitales</taxon>
        <taxon>Cucurbitaceae</taxon>
        <taxon>Cucurbiteae</taxon>
        <taxon>Cucurbita</taxon>
    </lineage>
</organism>
<dbReference type="SMART" id="SM00322">
    <property type="entry name" value="KH"/>
    <property type="match status" value="2"/>
</dbReference>
<dbReference type="GO" id="GO:0003723">
    <property type="term" value="F:RNA binding"/>
    <property type="evidence" value="ECO:0007669"/>
    <property type="project" value="UniProtKB-UniRule"/>
</dbReference>
<dbReference type="Pfam" id="PF00013">
    <property type="entry name" value="KH_1"/>
    <property type="match status" value="2"/>
</dbReference>
<keyword evidence="1" id="KW-0677">Repeat</keyword>
<dbReference type="PROSITE" id="PS50084">
    <property type="entry name" value="KH_TYPE_1"/>
    <property type="match status" value="2"/>
</dbReference>
<feature type="region of interest" description="Disordered" evidence="3">
    <location>
        <begin position="37"/>
        <end position="86"/>
    </location>
</feature>
<dbReference type="Proteomes" id="UP000504609">
    <property type="component" value="Unplaced"/>
</dbReference>
<feature type="domain" description="K Homology" evidence="4">
    <location>
        <begin position="178"/>
        <end position="252"/>
    </location>
</feature>
<feature type="compositionally biased region" description="Low complexity" evidence="3">
    <location>
        <begin position="544"/>
        <end position="564"/>
    </location>
</feature>
<feature type="compositionally biased region" description="Basic and acidic residues" evidence="3">
    <location>
        <begin position="1"/>
        <end position="20"/>
    </location>
</feature>
<sequence length="573" mass="61814">MKDHQDTQELHPDTNKRKLEQNIQLAKQKAQEIVAKLVSNAESKRPRFDYEPPSAAPASQNPLSSASPFPVSSGTQTGPYHGFQSTSKKINIPNIKVGLIIGKGGETIKYLQLQSGAKIQITRDFEADPQSLTRDVELMGTSEQVSRAEQLINEVMAEADSGASPATTNQGMTSSQPGVEQFVMKIPNNKVALVIGKGGETIKSIQSKSAARVQVIPLHLPPGDTSTERNVYINGLKEQIESAKELINEVMSGKRLVNTSETTSYAQSTYPPPTNWSQAGQQPPLQQQQQQPQYGYAPGTYPPPPGPPYYSNYPTQVGSWDHANQASIQPSEQSTGYNYYGQQSQVGSAPPYPGYGYGQPGSVATHGYDQTYSQQVSSYGQNYSDQIPPYDQQNMYLNSGGAPPGVLSTNGTDTEGTYTTAAYQVSDSQPVVNSMNGYWTYPSDLTQSLPQTGNDQSGYYQTVSGGQEQPPVAFQPVYAQSGYPPPPGVYAQEVTLSAPAMTHTQPQPQPPALPQTEAQTQPQPPAPPQPEAQTQSQPPPALPPTEAQTQPQSPAPPQTEAQTQPEPPSHELS</sequence>
<reference evidence="6" key="1">
    <citation type="submission" date="2025-08" db="UniProtKB">
        <authorList>
            <consortium name="RefSeq"/>
        </authorList>
    </citation>
    <scope>IDENTIFICATION</scope>
    <source>
        <tissue evidence="6">Young leaves</tissue>
    </source>
</reference>
<dbReference type="RefSeq" id="XP_022927685.1">
    <property type="nucleotide sequence ID" value="XM_023071917.1"/>
</dbReference>
<proteinExistence type="predicted"/>
<dbReference type="AlphaFoldDB" id="A0A6J1EPP1"/>
<feature type="region of interest" description="Disordered" evidence="3">
    <location>
        <begin position="501"/>
        <end position="573"/>
    </location>
</feature>
<feature type="region of interest" description="Disordered" evidence="3">
    <location>
        <begin position="446"/>
        <end position="468"/>
    </location>
</feature>
<dbReference type="KEGG" id="cmos:111434504"/>
<name>A0A6J1EPP1_CUCMO</name>
<dbReference type="PANTHER" id="PTHR10288">
    <property type="entry name" value="KH DOMAIN CONTAINING RNA BINDING PROTEIN"/>
    <property type="match status" value="1"/>
</dbReference>
<evidence type="ECO:0000256" key="3">
    <source>
        <dbReference type="SAM" id="MobiDB-lite"/>
    </source>
</evidence>
<keyword evidence="5" id="KW-1185">Reference proteome</keyword>
<feature type="domain" description="K Homology" evidence="4">
    <location>
        <begin position="84"/>
        <end position="157"/>
    </location>
</feature>
<feature type="region of interest" description="Disordered" evidence="3">
    <location>
        <begin position="262"/>
        <end position="318"/>
    </location>
</feature>
<accession>A0A6J1EPP1</accession>
<feature type="compositionally biased region" description="Polar residues" evidence="3">
    <location>
        <begin position="446"/>
        <end position="467"/>
    </location>
</feature>
<dbReference type="InterPro" id="IPR004088">
    <property type="entry name" value="KH_dom_type_1"/>
</dbReference>
<evidence type="ECO:0000259" key="4">
    <source>
        <dbReference type="SMART" id="SM00322"/>
    </source>
</evidence>
<dbReference type="GeneID" id="111434504"/>
<dbReference type="InterPro" id="IPR004087">
    <property type="entry name" value="KH_dom"/>
</dbReference>
<protein>
    <submittedName>
        <fullName evidence="6">Far upstream element-binding protein 1-like</fullName>
    </submittedName>
</protein>
<feature type="compositionally biased region" description="Polar residues" evidence="3">
    <location>
        <begin position="57"/>
        <end position="86"/>
    </location>
</feature>
<evidence type="ECO:0000256" key="1">
    <source>
        <dbReference type="ARBA" id="ARBA00022737"/>
    </source>
</evidence>
<evidence type="ECO:0000313" key="6">
    <source>
        <dbReference type="RefSeq" id="XP_022927685.1"/>
    </source>
</evidence>